<evidence type="ECO:0000256" key="2">
    <source>
        <dbReference type="ARBA" id="ARBA00022475"/>
    </source>
</evidence>
<evidence type="ECO:0000256" key="4">
    <source>
        <dbReference type="ARBA" id="ARBA00022989"/>
    </source>
</evidence>
<keyword evidence="6 10" id="KW-0675">Receptor</keyword>
<sequence>MVILRLIPIFLFNAELQCSLIDSAIDIANSVYKTDQATSVVWWHEDTANITKILKCYDGVVITVSMNYGIDKKLQAIYKSTGFKQTVFIASSIFEYEYFLDMLKKCVIVPIKIILVLTKPGVDISEVTKIAWNNGLSDIVIINEESSGNITISTYFPYDGSDCGNYVPVTMNKDAKIIFPRKYSNFYGCPIKVTLYHFLPYVKIEENNGTVTAIGGIDGDMFMLLIRQINASVIIVRHAKEGNMGSVINGTGTGSFRDLVEGNADILVPAGLVNTGRYLNTQVSHVIETSDVYWCGPNRREIYVWAKVLYHFFSHSAPYLFITSIIFTIVTTILKKIKQPASVSKDGVIFKSFKIFLGQETKFETNSSIINSLYVFWIWFCLIVRIVYQGDLVDGLHKPFLEAPLTTLEESVDRVEGFGGIEAFHELYRGTSLWSRYTVLRLHEVPIYVSKVSDGKRFLIATDQLVLHQLRRVVQVLEIPVTKPHMCYYMRPGWPAAKEMDQLILRLIETGFVDKIFEDFNYEWIKTTEAAKEKQNFKPIDMATLMACFYGLFAFWVVCFVVFIFEIIYFKLTQVKSNK</sequence>
<keyword evidence="3 8" id="KW-0812">Transmembrane</keyword>
<comment type="subcellular location">
    <subcellularLocation>
        <location evidence="1">Cell membrane</location>
        <topology evidence="1">Multi-pass membrane protein</topology>
    </subcellularLocation>
</comment>
<evidence type="ECO:0000256" key="5">
    <source>
        <dbReference type="ARBA" id="ARBA00023136"/>
    </source>
</evidence>
<evidence type="ECO:0000256" key="8">
    <source>
        <dbReference type="SAM" id="Phobius"/>
    </source>
</evidence>
<dbReference type="AlphaFoldDB" id="A0A2K8GL82"/>
<feature type="transmembrane region" description="Helical" evidence="8">
    <location>
        <begin position="369"/>
        <end position="388"/>
    </location>
</feature>
<gene>
    <name evidence="10" type="primary">IR7d.3</name>
</gene>
<feature type="transmembrane region" description="Helical" evidence="8">
    <location>
        <begin position="308"/>
        <end position="334"/>
    </location>
</feature>
<evidence type="ECO:0000256" key="1">
    <source>
        <dbReference type="ARBA" id="ARBA00004651"/>
    </source>
</evidence>
<proteinExistence type="evidence at transcript level"/>
<feature type="chain" id="PRO_5014914127" evidence="9">
    <location>
        <begin position="19"/>
        <end position="579"/>
    </location>
</feature>
<reference evidence="10" key="1">
    <citation type="submission" date="2016-11" db="EMBL/GenBank/DDBJ databases">
        <authorList>
            <person name="Jaros S."/>
            <person name="Januszkiewicz K."/>
            <person name="Wedrychowicz H."/>
        </authorList>
    </citation>
    <scope>NUCLEOTIDE SEQUENCE</scope>
</reference>
<protein>
    <submittedName>
        <fullName evidence="10">Antennal ionotropic receptor IR7d.3</fullName>
    </submittedName>
</protein>
<keyword evidence="5 8" id="KW-0472">Membrane</keyword>
<keyword evidence="7" id="KW-0325">Glycoprotein</keyword>
<feature type="signal peptide" evidence="9">
    <location>
        <begin position="1"/>
        <end position="18"/>
    </location>
</feature>
<keyword evidence="2" id="KW-1003">Cell membrane</keyword>
<dbReference type="SUPFAM" id="SSF53850">
    <property type="entry name" value="Periplasmic binding protein-like II"/>
    <property type="match status" value="1"/>
</dbReference>
<evidence type="ECO:0000256" key="7">
    <source>
        <dbReference type="ARBA" id="ARBA00023180"/>
    </source>
</evidence>
<dbReference type="InterPro" id="IPR052192">
    <property type="entry name" value="Insect_Ionotropic_Sensory_Rcpt"/>
</dbReference>
<feature type="transmembrane region" description="Helical" evidence="8">
    <location>
        <begin position="542"/>
        <end position="570"/>
    </location>
</feature>
<keyword evidence="9" id="KW-0732">Signal</keyword>
<dbReference type="PANTHER" id="PTHR42643">
    <property type="entry name" value="IONOTROPIC RECEPTOR 20A-RELATED"/>
    <property type="match status" value="1"/>
</dbReference>
<name>A0A2K8GL82_9NEOP</name>
<keyword evidence="4 8" id="KW-1133">Transmembrane helix</keyword>
<dbReference type="EMBL" id="KY225538">
    <property type="protein sequence ID" value="ARO70550.1"/>
    <property type="molecule type" value="mRNA"/>
</dbReference>
<dbReference type="Gene3D" id="3.40.190.10">
    <property type="entry name" value="Periplasmic binding protein-like II"/>
    <property type="match status" value="1"/>
</dbReference>
<evidence type="ECO:0000313" key="10">
    <source>
        <dbReference type="EMBL" id="ARO70550.1"/>
    </source>
</evidence>
<dbReference type="PANTHER" id="PTHR42643:SF30">
    <property type="entry name" value="IONOTROPIC RECEPTOR 40A-RELATED"/>
    <property type="match status" value="1"/>
</dbReference>
<evidence type="ECO:0000256" key="9">
    <source>
        <dbReference type="SAM" id="SignalP"/>
    </source>
</evidence>
<accession>A0A2K8GL82</accession>
<dbReference type="GO" id="GO:0005886">
    <property type="term" value="C:plasma membrane"/>
    <property type="evidence" value="ECO:0007669"/>
    <property type="project" value="UniProtKB-SubCell"/>
</dbReference>
<organism evidence="10">
    <name type="scientific">Dendrolimus punctatus</name>
    <name type="common">masson pine moth</name>
    <dbReference type="NCBI Taxonomy" id="238572"/>
    <lineage>
        <taxon>Eukaryota</taxon>
        <taxon>Metazoa</taxon>
        <taxon>Ecdysozoa</taxon>
        <taxon>Arthropoda</taxon>
        <taxon>Hexapoda</taxon>
        <taxon>Insecta</taxon>
        <taxon>Pterygota</taxon>
        <taxon>Neoptera</taxon>
        <taxon>Endopterygota</taxon>
        <taxon>Lepidoptera</taxon>
        <taxon>Glossata</taxon>
        <taxon>Ditrysia</taxon>
        <taxon>Bombycoidea</taxon>
        <taxon>Lasiocampidae</taxon>
        <taxon>Dendrolimus</taxon>
    </lineage>
</organism>
<evidence type="ECO:0000256" key="3">
    <source>
        <dbReference type="ARBA" id="ARBA00022692"/>
    </source>
</evidence>
<reference evidence="10" key="2">
    <citation type="journal article" date="2018" name="Front. Physiol.">
        <title>Dynamic Changes in Chemosensory Gene Expression during the Dendrolimus punctatus Mating Process.</title>
        <authorList>
            <person name="Zhang S.F."/>
            <person name="Zhang Z."/>
            <person name="Kong X.B."/>
            <person name="Wang H.B."/>
            <person name="Liu F."/>
        </authorList>
    </citation>
    <scope>NUCLEOTIDE SEQUENCE</scope>
</reference>
<evidence type="ECO:0000256" key="6">
    <source>
        <dbReference type="ARBA" id="ARBA00023170"/>
    </source>
</evidence>